<dbReference type="Pfam" id="PF00412">
    <property type="entry name" value="LIM"/>
    <property type="match status" value="2"/>
</dbReference>
<dbReference type="OrthoDB" id="10068367at2759"/>
<reference evidence="12" key="1">
    <citation type="submission" date="2012-12" db="EMBL/GenBank/DDBJ databases">
        <authorList>
            <person name="Hellsten U."/>
            <person name="Grimwood J."/>
            <person name="Chapman J.A."/>
            <person name="Shapiro H."/>
            <person name="Aerts A."/>
            <person name="Otillar R.P."/>
            <person name="Terry A.Y."/>
            <person name="Boore J.L."/>
            <person name="Simakov O."/>
            <person name="Marletaz F."/>
            <person name="Cho S.-J."/>
            <person name="Edsinger-Gonzales E."/>
            <person name="Havlak P."/>
            <person name="Kuo D.-H."/>
            <person name="Larsson T."/>
            <person name="Lv J."/>
            <person name="Arendt D."/>
            <person name="Savage R."/>
            <person name="Osoegawa K."/>
            <person name="de Jong P."/>
            <person name="Lindberg D.R."/>
            <person name="Seaver E.C."/>
            <person name="Weisblat D.A."/>
            <person name="Putnam N.H."/>
            <person name="Grigoriev I.V."/>
            <person name="Rokhsar D.S."/>
        </authorList>
    </citation>
    <scope>NUCLEOTIDE SEQUENCE</scope>
    <source>
        <strain evidence="12">I ESC-2004</strain>
    </source>
</reference>
<dbReference type="PANTHER" id="PTHR24208">
    <property type="entry name" value="LIM/HOMEOBOX PROTEIN LHX"/>
    <property type="match status" value="1"/>
</dbReference>
<dbReference type="InterPro" id="IPR050453">
    <property type="entry name" value="LIM_Homeobox_TF"/>
</dbReference>
<dbReference type="GO" id="GO:0000977">
    <property type="term" value="F:RNA polymerase II transcription regulatory region sequence-specific DNA binding"/>
    <property type="evidence" value="ECO:0007669"/>
    <property type="project" value="TreeGrafter"/>
</dbReference>
<keyword evidence="12" id="KW-1185">Reference proteome</keyword>
<evidence type="ECO:0000256" key="2">
    <source>
        <dbReference type="ARBA" id="ARBA00022723"/>
    </source>
</evidence>
<proteinExistence type="predicted"/>
<keyword evidence="2 8" id="KW-0479">Metal-binding</keyword>
<gene>
    <name evidence="10" type="ORF">CAPTEDRAFT_39625</name>
</gene>
<keyword evidence="7" id="KW-0539">Nucleus</keyword>
<dbReference type="PANTHER" id="PTHR24208:SF166">
    <property type="entry name" value="LIM HOMEOBOX TRANSCRIPTION FACTOR 1 ALPHA, ISOFORM B"/>
    <property type="match status" value="1"/>
</dbReference>
<dbReference type="GO" id="GO:0030182">
    <property type="term" value="P:neuron differentiation"/>
    <property type="evidence" value="ECO:0007669"/>
    <property type="project" value="TreeGrafter"/>
</dbReference>
<evidence type="ECO:0000313" key="11">
    <source>
        <dbReference type="EnsemblMetazoa" id="CapteP39625"/>
    </source>
</evidence>
<evidence type="ECO:0000256" key="4">
    <source>
        <dbReference type="ARBA" id="ARBA00023038"/>
    </source>
</evidence>
<evidence type="ECO:0000256" key="3">
    <source>
        <dbReference type="ARBA" id="ARBA00022833"/>
    </source>
</evidence>
<dbReference type="PROSITE" id="PS00478">
    <property type="entry name" value="LIM_DOMAIN_1"/>
    <property type="match status" value="2"/>
</dbReference>
<evidence type="ECO:0000256" key="6">
    <source>
        <dbReference type="ARBA" id="ARBA00023155"/>
    </source>
</evidence>
<dbReference type="Proteomes" id="UP000014760">
    <property type="component" value="Unassembled WGS sequence"/>
</dbReference>
<evidence type="ECO:0000256" key="1">
    <source>
        <dbReference type="ARBA" id="ARBA00004123"/>
    </source>
</evidence>
<dbReference type="PROSITE" id="PS50023">
    <property type="entry name" value="LIM_DOMAIN_2"/>
    <property type="match status" value="1"/>
</dbReference>
<keyword evidence="4 8" id="KW-0440">LIM domain</keyword>
<dbReference type="HOGENOM" id="CLU_001357_7_3_1"/>
<dbReference type="InterPro" id="IPR001781">
    <property type="entry name" value="Znf_LIM"/>
</dbReference>
<dbReference type="SUPFAM" id="SSF57716">
    <property type="entry name" value="Glucocorticoid receptor-like (DNA-binding domain)"/>
    <property type="match status" value="1"/>
</dbReference>
<dbReference type="EMBL" id="KB308962">
    <property type="protein sequence ID" value="ELT95956.1"/>
    <property type="molecule type" value="Genomic_DNA"/>
</dbReference>
<reference evidence="11" key="3">
    <citation type="submission" date="2015-06" db="UniProtKB">
        <authorList>
            <consortium name="EnsemblMetazoa"/>
        </authorList>
    </citation>
    <scope>IDENTIFICATION</scope>
</reference>
<dbReference type="GO" id="GO:0046872">
    <property type="term" value="F:metal ion binding"/>
    <property type="evidence" value="ECO:0007669"/>
    <property type="project" value="UniProtKB-KW"/>
</dbReference>
<dbReference type="STRING" id="283909.R7TWZ2"/>
<evidence type="ECO:0000256" key="5">
    <source>
        <dbReference type="ARBA" id="ARBA00023125"/>
    </source>
</evidence>
<name>R7TWZ2_CAPTE</name>
<dbReference type="SMART" id="SM00132">
    <property type="entry name" value="LIM"/>
    <property type="match status" value="2"/>
</dbReference>
<dbReference type="GO" id="GO:0000981">
    <property type="term" value="F:DNA-binding transcription factor activity, RNA polymerase II-specific"/>
    <property type="evidence" value="ECO:0007669"/>
    <property type="project" value="TreeGrafter"/>
</dbReference>
<dbReference type="EnsemblMetazoa" id="CapteT39625">
    <property type="protein sequence ID" value="CapteP39625"/>
    <property type="gene ID" value="CapteG39625"/>
</dbReference>
<protein>
    <recommendedName>
        <fullName evidence="9">LIM zinc-binding domain-containing protein</fullName>
    </recommendedName>
</protein>
<evidence type="ECO:0000313" key="10">
    <source>
        <dbReference type="EMBL" id="ELT95956.1"/>
    </source>
</evidence>
<feature type="non-terminal residue" evidence="10">
    <location>
        <position position="103"/>
    </location>
</feature>
<evidence type="ECO:0000259" key="9">
    <source>
        <dbReference type="PROSITE" id="PS50023"/>
    </source>
</evidence>
<dbReference type="EMBL" id="AMQN01002354">
    <property type="status" value="NOT_ANNOTATED_CDS"/>
    <property type="molecule type" value="Genomic_DNA"/>
</dbReference>
<sequence length="103" mass="12077">CASCHGYIRDRNIHEAFGRHWHRKCLRCTFCRTKLDQMCYMTARGKLCCRKDHHRLSQVSCASCDVIIARGVPVHRVMGNIYHKRCFRCTQCGDQFKVGSHLY</sequence>
<keyword evidence="3 8" id="KW-0862">Zinc</keyword>
<evidence type="ECO:0000313" key="12">
    <source>
        <dbReference type="Proteomes" id="UP000014760"/>
    </source>
</evidence>
<evidence type="ECO:0000256" key="8">
    <source>
        <dbReference type="PROSITE-ProRule" id="PRU00125"/>
    </source>
</evidence>
<dbReference type="CDD" id="cd08368">
    <property type="entry name" value="LIM"/>
    <property type="match status" value="1"/>
</dbReference>
<dbReference type="AlphaFoldDB" id="R7TWZ2"/>
<organism evidence="10">
    <name type="scientific">Capitella teleta</name>
    <name type="common">Polychaete worm</name>
    <dbReference type="NCBI Taxonomy" id="283909"/>
    <lineage>
        <taxon>Eukaryota</taxon>
        <taxon>Metazoa</taxon>
        <taxon>Spiralia</taxon>
        <taxon>Lophotrochozoa</taxon>
        <taxon>Annelida</taxon>
        <taxon>Polychaeta</taxon>
        <taxon>Sedentaria</taxon>
        <taxon>Scolecida</taxon>
        <taxon>Capitellidae</taxon>
        <taxon>Capitella</taxon>
    </lineage>
</organism>
<evidence type="ECO:0000256" key="7">
    <source>
        <dbReference type="ARBA" id="ARBA00023242"/>
    </source>
</evidence>
<feature type="non-terminal residue" evidence="10">
    <location>
        <position position="1"/>
    </location>
</feature>
<reference evidence="10 12" key="2">
    <citation type="journal article" date="2013" name="Nature">
        <title>Insights into bilaterian evolution from three spiralian genomes.</title>
        <authorList>
            <person name="Simakov O."/>
            <person name="Marletaz F."/>
            <person name="Cho S.J."/>
            <person name="Edsinger-Gonzales E."/>
            <person name="Havlak P."/>
            <person name="Hellsten U."/>
            <person name="Kuo D.H."/>
            <person name="Larsson T."/>
            <person name="Lv J."/>
            <person name="Arendt D."/>
            <person name="Savage R."/>
            <person name="Osoegawa K."/>
            <person name="de Jong P."/>
            <person name="Grimwood J."/>
            <person name="Chapman J.A."/>
            <person name="Shapiro H."/>
            <person name="Aerts A."/>
            <person name="Otillar R.P."/>
            <person name="Terry A.Y."/>
            <person name="Boore J.L."/>
            <person name="Grigoriev I.V."/>
            <person name="Lindberg D.R."/>
            <person name="Seaver E.C."/>
            <person name="Weisblat D.A."/>
            <person name="Putnam N.H."/>
            <person name="Rokhsar D.S."/>
        </authorList>
    </citation>
    <scope>NUCLEOTIDE SEQUENCE</scope>
    <source>
        <strain evidence="10 12">I ESC-2004</strain>
    </source>
</reference>
<comment type="subcellular location">
    <subcellularLocation>
        <location evidence="1">Nucleus</location>
    </subcellularLocation>
</comment>
<accession>R7TWZ2</accession>
<keyword evidence="6" id="KW-0371">Homeobox</keyword>
<dbReference type="Gene3D" id="2.10.110.10">
    <property type="entry name" value="Cysteine Rich Protein"/>
    <property type="match status" value="2"/>
</dbReference>
<feature type="domain" description="LIM zinc-binding" evidence="9">
    <location>
        <begin position="1"/>
        <end position="59"/>
    </location>
</feature>
<keyword evidence="5" id="KW-0238">DNA-binding</keyword>
<dbReference type="GO" id="GO:0005634">
    <property type="term" value="C:nucleus"/>
    <property type="evidence" value="ECO:0007669"/>
    <property type="project" value="UniProtKB-SubCell"/>
</dbReference>